<reference evidence="3" key="1">
    <citation type="submission" date="2023-06" db="EMBL/GenBank/DDBJ databases">
        <title>Genome-scale phylogeny and comparative genomics of the fungal order Sordariales.</title>
        <authorList>
            <consortium name="Lawrence Berkeley National Laboratory"/>
            <person name="Hensen N."/>
            <person name="Bonometti L."/>
            <person name="Westerberg I."/>
            <person name="Brannstrom I.O."/>
            <person name="Guillou S."/>
            <person name="Cros-Aarteil S."/>
            <person name="Calhoun S."/>
            <person name="Haridas S."/>
            <person name="Kuo A."/>
            <person name="Mondo S."/>
            <person name="Pangilinan J."/>
            <person name="Riley R."/>
            <person name="Labutti K."/>
            <person name="Andreopoulos B."/>
            <person name="Lipzen A."/>
            <person name="Chen C."/>
            <person name="Yanf M."/>
            <person name="Daum C."/>
            <person name="Ng V."/>
            <person name="Clum A."/>
            <person name="Steindorff A."/>
            <person name="Ohm R."/>
            <person name="Martin F."/>
            <person name="Silar P."/>
            <person name="Natvig D."/>
            <person name="Lalanne C."/>
            <person name="Gautier V."/>
            <person name="Ament-Velasquez S.L."/>
            <person name="Kruys A."/>
            <person name="Hutchinson M.I."/>
            <person name="Powell A.J."/>
            <person name="Barry K."/>
            <person name="Miller A.N."/>
            <person name="Grigoriev I.V."/>
            <person name="Debuchy R."/>
            <person name="Gladieux P."/>
            <person name="Thoren M.H."/>
            <person name="Johannesson H."/>
        </authorList>
    </citation>
    <scope>NUCLEOTIDE SEQUENCE</scope>
    <source>
        <strain evidence="3">CBS 606.72</strain>
    </source>
</reference>
<comment type="caution">
    <text evidence="3">The sequence shown here is derived from an EMBL/GenBank/DDBJ whole genome shotgun (WGS) entry which is preliminary data.</text>
</comment>
<dbReference type="EMBL" id="JAULSU010000007">
    <property type="protein sequence ID" value="KAK0610943.1"/>
    <property type="molecule type" value="Genomic_DNA"/>
</dbReference>
<dbReference type="AlphaFoldDB" id="A0AA39TXB0"/>
<proteinExistence type="predicted"/>
<feature type="domain" description="Ecp2 effector protein-like" evidence="2">
    <location>
        <begin position="217"/>
        <end position="315"/>
    </location>
</feature>
<accession>A0AA39TXB0</accession>
<evidence type="ECO:0000256" key="1">
    <source>
        <dbReference type="SAM" id="SignalP"/>
    </source>
</evidence>
<evidence type="ECO:0000313" key="3">
    <source>
        <dbReference type="EMBL" id="KAK0610943.1"/>
    </source>
</evidence>
<feature type="domain" description="Ecp2 effector protein-like" evidence="2">
    <location>
        <begin position="60"/>
        <end position="159"/>
    </location>
</feature>
<keyword evidence="1" id="KW-0732">Signal</keyword>
<protein>
    <submittedName>
        <fullName evidence="3">Necrosis-inducing factor-domain-containing protein</fullName>
    </submittedName>
</protein>
<feature type="chain" id="PRO_5041406058" evidence="1">
    <location>
        <begin position="24"/>
        <end position="507"/>
    </location>
</feature>
<evidence type="ECO:0000313" key="4">
    <source>
        <dbReference type="Proteomes" id="UP001175000"/>
    </source>
</evidence>
<name>A0AA39TXB0_9PEZI</name>
<gene>
    <name evidence="3" type="ORF">B0T14DRAFT_593772</name>
</gene>
<keyword evidence="4" id="KW-1185">Reference proteome</keyword>
<feature type="signal peptide" evidence="1">
    <location>
        <begin position="1"/>
        <end position="23"/>
    </location>
</feature>
<dbReference type="Proteomes" id="UP001175000">
    <property type="component" value="Unassembled WGS sequence"/>
</dbReference>
<evidence type="ECO:0000259" key="2">
    <source>
        <dbReference type="Pfam" id="PF14856"/>
    </source>
</evidence>
<dbReference type="InterPro" id="IPR029226">
    <property type="entry name" value="Ecp2-like"/>
</dbReference>
<dbReference type="Pfam" id="PF14856">
    <property type="entry name" value="Hce2"/>
    <property type="match status" value="3"/>
</dbReference>
<sequence>MHISVVAALIFLDLGALGAPTQARPPPIAATSNSAPTFNAAVFQRNYDAIAFSGTNDCWDDDYSYNKTGVGNFTATVVNCQQIVYNTANMMEWTVNPGDVIRFIHEDCAFEVKNPFPPSLNPQPGPASFGNGDVIRAIEKLIERNQGNGRVDGIGTFTCPDLKDDVSTQTLEFYLNYNFALDGEASHGPDISARDSARIHSATTLFRKSDDEADTEHCWDYSFSSSENTTSDSPLVADCQQMLTNIAGDGDWMLGWKQTRQLVQYGTCAFTAENNYPGKGFVRVGNVDIIHVVSELIESNQTPEGRVGGAGYMNCSDIHKGNSDYLRFWLNRNDLSLAPEIPEDGGAVSAPQQSAETGLAARDSDAPAGEVLCKNDELWDQTSQVSMAALISDCEQMVRNIAGDGGWTIPVGLHRVITYQSCALNAEMDDLSIIKIGNGDLIRIITAMIEFYGNEYGWISAHGQMDCQGLGDSTISGVLVNVYLFNPNAHNNAQHTGNHTSANPDLS</sequence>
<feature type="domain" description="Ecp2 effector protein-like" evidence="2">
    <location>
        <begin position="373"/>
        <end position="467"/>
    </location>
</feature>
<organism evidence="3 4">
    <name type="scientific">Immersiella caudata</name>
    <dbReference type="NCBI Taxonomy" id="314043"/>
    <lineage>
        <taxon>Eukaryota</taxon>
        <taxon>Fungi</taxon>
        <taxon>Dikarya</taxon>
        <taxon>Ascomycota</taxon>
        <taxon>Pezizomycotina</taxon>
        <taxon>Sordariomycetes</taxon>
        <taxon>Sordariomycetidae</taxon>
        <taxon>Sordariales</taxon>
        <taxon>Lasiosphaeriaceae</taxon>
        <taxon>Immersiella</taxon>
    </lineage>
</organism>